<feature type="binding site" evidence="11">
    <location>
        <begin position="90"/>
        <end position="93"/>
    </location>
    <ligand>
        <name>ATP</name>
        <dbReference type="ChEBI" id="CHEBI:30616"/>
    </ligand>
</feature>
<evidence type="ECO:0000256" key="13">
    <source>
        <dbReference type="PIRSR" id="PIRSR035805-2"/>
    </source>
</evidence>
<keyword evidence="6 11" id="KW-0479">Metal-binding</keyword>
<evidence type="ECO:0000256" key="8">
    <source>
        <dbReference type="ARBA" id="ARBA00022777"/>
    </source>
</evidence>
<dbReference type="GO" id="GO:0046104">
    <property type="term" value="P:thymidine metabolic process"/>
    <property type="evidence" value="ECO:0007669"/>
    <property type="project" value="TreeGrafter"/>
</dbReference>
<evidence type="ECO:0000256" key="9">
    <source>
        <dbReference type="ARBA" id="ARBA00022833"/>
    </source>
</evidence>
<feature type="binding site" evidence="13">
    <location>
        <begin position="173"/>
        <end position="176"/>
    </location>
    <ligand>
        <name>substrate</name>
    </ligand>
</feature>
<organism evidence="14 15">
    <name type="scientific">Thermococcus gorgonarius</name>
    <dbReference type="NCBI Taxonomy" id="71997"/>
    <lineage>
        <taxon>Archaea</taxon>
        <taxon>Methanobacteriati</taxon>
        <taxon>Methanobacteriota</taxon>
        <taxon>Thermococci</taxon>
        <taxon>Thermococcales</taxon>
        <taxon>Thermococcaceae</taxon>
        <taxon>Thermococcus</taxon>
    </lineage>
</organism>
<dbReference type="PROSITE" id="PS00603">
    <property type="entry name" value="TK_CELLULAR_TYPE"/>
    <property type="match status" value="1"/>
</dbReference>
<dbReference type="GO" id="GO:0005737">
    <property type="term" value="C:cytoplasm"/>
    <property type="evidence" value="ECO:0007669"/>
    <property type="project" value="UniProtKB-SubCell"/>
</dbReference>
<dbReference type="AlphaFoldDB" id="A0A2Z2MB72"/>
<dbReference type="OrthoDB" id="372131at2157"/>
<keyword evidence="3 11" id="KW-0963">Cytoplasm</keyword>
<dbReference type="KEGG" id="tgg:A3K92_06770"/>
<dbReference type="Gene3D" id="3.30.60.20">
    <property type="match status" value="1"/>
</dbReference>
<evidence type="ECO:0000256" key="2">
    <source>
        <dbReference type="ARBA" id="ARBA00012118"/>
    </source>
</evidence>
<feature type="binding site" evidence="11">
    <location>
        <position position="188"/>
    </location>
    <ligand>
        <name>Zn(2+)</name>
        <dbReference type="ChEBI" id="CHEBI:29105"/>
    </ligand>
</feature>
<evidence type="ECO:0000256" key="5">
    <source>
        <dbReference type="ARBA" id="ARBA00022679"/>
    </source>
</evidence>
<dbReference type="GO" id="GO:0008270">
    <property type="term" value="F:zinc ion binding"/>
    <property type="evidence" value="ECO:0007669"/>
    <property type="project" value="UniProtKB-UniRule"/>
</dbReference>
<evidence type="ECO:0000256" key="6">
    <source>
        <dbReference type="ARBA" id="ARBA00022723"/>
    </source>
</evidence>
<evidence type="ECO:0000256" key="3">
    <source>
        <dbReference type="ARBA" id="ARBA00022490"/>
    </source>
</evidence>
<evidence type="ECO:0000313" key="15">
    <source>
        <dbReference type="Proteomes" id="UP000250134"/>
    </source>
</evidence>
<dbReference type="SUPFAM" id="SSF52540">
    <property type="entry name" value="P-loop containing nucleoside triphosphate hydrolases"/>
    <property type="match status" value="1"/>
</dbReference>
<evidence type="ECO:0000256" key="1">
    <source>
        <dbReference type="ARBA" id="ARBA00007587"/>
    </source>
</evidence>
<dbReference type="NCBIfam" id="NF003296">
    <property type="entry name" value="PRK04296.1-1"/>
    <property type="match status" value="1"/>
</dbReference>
<feature type="binding site" evidence="13">
    <location>
        <position position="181"/>
    </location>
    <ligand>
        <name>substrate</name>
    </ligand>
</feature>
<keyword evidence="15" id="KW-1185">Reference proteome</keyword>
<protein>
    <recommendedName>
        <fullName evidence="2 11">Thymidine kinase</fullName>
        <ecNumber evidence="2 11">2.7.1.21</ecNumber>
    </recommendedName>
</protein>
<dbReference type="GO" id="GO:0005524">
    <property type="term" value="F:ATP binding"/>
    <property type="evidence" value="ECO:0007669"/>
    <property type="project" value="UniProtKB-UniRule"/>
</dbReference>
<gene>
    <name evidence="11" type="primary">tdk</name>
    <name evidence="14" type="ORF">A3K92_06770</name>
</gene>
<dbReference type="PIRSF" id="PIRSF035805">
    <property type="entry name" value="TK_cell"/>
    <property type="match status" value="1"/>
</dbReference>
<keyword evidence="10 11" id="KW-0067">ATP-binding</keyword>
<keyword evidence="5 11" id="KW-0808">Transferase</keyword>
<dbReference type="EMBL" id="CP014855">
    <property type="protein sequence ID" value="ASJ01204.1"/>
    <property type="molecule type" value="Genomic_DNA"/>
</dbReference>
<feature type="binding site" evidence="11">
    <location>
        <position position="147"/>
    </location>
    <ligand>
        <name>Zn(2+)</name>
        <dbReference type="ChEBI" id="CHEBI:29105"/>
    </ligand>
</feature>
<evidence type="ECO:0000256" key="12">
    <source>
        <dbReference type="PIRSR" id="PIRSR035805-1"/>
    </source>
</evidence>
<dbReference type="Gene3D" id="3.40.50.300">
    <property type="entry name" value="P-loop containing nucleotide triphosphate hydrolases"/>
    <property type="match status" value="1"/>
</dbReference>
<comment type="catalytic activity">
    <reaction evidence="11">
        <text>thymidine + ATP = dTMP + ADP + H(+)</text>
        <dbReference type="Rhea" id="RHEA:19129"/>
        <dbReference type="ChEBI" id="CHEBI:15378"/>
        <dbReference type="ChEBI" id="CHEBI:17748"/>
        <dbReference type="ChEBI" id="CHEBI:30616"/>
        <dbReference type="ChEBI" id="CHEBI:63528"/>
        <dbReference type="ChEBI" id="CHEBI:456216"/>
        <dbReference type="EC" id="2.7.1.21"/>
    </reaction>
</comment>
<evidence type="ECO:0000256" key="7">
    <source>
        <dbReference type="ARBA" id="ARBA00022741"/>
    </source>
</evidence>
<comment type="subunit">
    <text evidence="11">Homotetramer.</text>
</comment>
<keyword evidence="7 11" id="KW-0547">Nucleotide-binding</keyword>
<keyword evidence="9 11" id="KW-0862">Zinc</keyword>
<proteinExistence type="inferred from homology"/>
<dbReference type="Proteomes" id="UP000250134">
    <property type="component" value="Chromosome"/>
</dbReference>
<sequence>MHPGGFLEIITGPMFAGKTTELIKRVERQAFAKRKVALFKPAIDTRYSAEEVVAHNGLSYGAYVVPTNEEGVELIREITLKEGLEVIGIDEVQFFPMKIVEVLNGLADEGVYVIASGLNLDFKGDPFPVTKELLVRADNIVYLTAVCTVCGRPATRSQRLIDGKPAPRNSPVIQVGGRESYEARCREHHIVPEG</sequence>
<evidence type="ECO:0000256" key="11">
    <source>
        <dbReference type="HAMAP-Rule" id="MF_00124"/>
    </source>
</evidence>
<feature type="binding site" evidence="11">
    <location>
        <begin position="12"/>
        <end position="19"/>
    </location>
    <ligand>
        <name>ATP</name>
        <dbReference type="ChEBI" id="CHEBI:30616"/>
    </ligand>
</feature>
<dbReference type="Pfam" id="PF00265">
    <property type="entry name" value="TK"/>
    <property type="match status" value="1"/>
</dbReference>
<reference evidence="14 15" key="1">
    <citation type="submission" date="2016-03" db="EMBL/GenBank/DDBJ databases">
        <title>Complete genome sequence of Thermococcus gorgonarius.</title>
        <authorList>
            <person name="Oger P.M."/>
        </authorList>
    </citation>
    <scope>NUCLEOTIDE SEQUENCE [LARGE SCALE GENOMIC DNA]</scope>
    <source>
        <strain evidence="14 15">W-12</strain>
    </source>
</reference>
<dbReference type="PANTHER" id="PTHR11441:SF0">
    <property type="entry name" value="THYMIDINE KINASE, CYTOSOLIC"/>
    <property type="match status" value="1"/>
</dbReference>
<evidence type="ECO:0000256" key="4">
    <source>
        <dbReference type="ARBA" id="ARBA00022634"/>
    </source>
</evidence>
<dbReference type="EC" id="2.7.1.21" evidence="2 11"/>
<dbReference type="PANTHER" id="PTHR11441">
    <property type="entry name" value="THYMIDINE KINASE"/>
    <property type="match status" value="1"/>
</dbReference>
<evidence type="ECO:0000313" key="14">
    <source>
        <dbReference type="EMBL" id="ASJ01204.1"/>
    </source>
</evidence>
<accession>A0A2Z2MB72</accession>
<evidence type="ECO:0000256" key="10">
    <source>
        <dbReference type="ARBA" id="ARBA00022840"/>
    </source>
</evidence>
<dbReference type="InterPro" id="IPR027417">
    <property type="entry name" value="P-loop_NTPase"/>
</dbReference>
<feature type="binding site" evidence="11">
    <location>
        <position position="185"/>
    </location>
    <ligand>
        <name>Zn(2+)</name>
        <dbReference type="ChEBI" id="CHEBI:29105"/>
    </ligand>
</feature>
<feature type="binding site" evidence="11">
    <location>
        <position position="150"/>
    </location>
    <ligand>
        <name>Zn(2+)</name>
        <dbReference type="ChEBI" id="CHEBI:29105"/>
    </ligand>
</feature>
<dbReference type="FunFam" id="3.30.60.20:FF:000026">
    <property type="entry name" value="Thymidine kinase"/>
    <property type="match status" value="1"/>
</dbReference>
<dbReference type="GO" id="GO:0004797">
    <property type="term" value="F:thymidine kinase activity"/>
    <property type="evidence" value="ECO:0007669"/>
    <property type="project" value="UniProtKB-UniRule"/>
</dbReference>
<dbReference type="InterPro" id="IPR001267">
    <property type="entry name" value="Thymidine_kinase"/>
</dbReference>
<dbReference type="InterPro" id="IPR020633">
    <property type="entry name" value="Thymidine_kinase_CS"/>
</dbReference>
<name>A0A2Z2MB72_THEGO</name>
<dbReference type="HAMAP" id="MF_00124">
    <property type="entry name" value="Thymidine_kinase"/>
    <property type="match status" value="1"/>
</dbReference>
<dbReference type="GeneID" id="33332241"/>
<keyword evidence="8 11" id="KW-0418">Kinase</keyword>
<dbReference type="SUPFAM" id="SSF57716">
    <property type="entry name" value="Glucocorticoid receptor-like (DNA-binding domain)"/>
    <property type="match status" value="1"/>
</dbReference>
<comment type="subcellular location">
    <subcellularLocation>
        <location evidence="11">Cytoplasm</location>
    </subcellularLocation>
</comment>
<comment type="similarity">
    <text evidence="1 11">Belongs to the thymidine kinase family.</text>
</comment>
<keyword evidence="4 11" id="KW-0237">DNA synthesis</keyword>
<dbReference type="RefSeq" id="WP_088885542.1">
    <property type="nucleotide sequence ID" value="NZ_CP014855.1"/>
</dbReference>
<dbReference type="GO" id="GO:0071897">
    <property type="term" value="P:DNA biosynthetic process"/>
    <property type="evidence" value="ECO:0007669"/>
    <property type="project" value="UniProtKB-KW"/>
</dbReference>
<feature type="active site" description="Proton acceptor" evidence="11 12">
    <location>
        <position position="91"/>
    </location>
</feature>